<evidence type="ECO:0000313" key="2">
    <source>
        <dbReference type="EMBL" id="KKN52584.1"/>
    </source>
</evidence>
<accession>A0A0F9RCB6</accession>
<dbReference type="InterPro" id="IPR006626">
    <property type="entry name" value="PbH1"/>
</dbReference>
<sequence length="308" mass="33882">MSTTSLLNRKLRKQILYEQWMRRFPQPQEMFYGETYFVDGVNGSSSYDGLTMEHAVDTVTDGIALNNADIALNAQHNNKIYIMGGTYAEDITGASQCDLIGLDISRSGWSPRIAGTVICNNIKGMRLFNLQILTDGSEPTVKTSGGISPHNFEMHNCEIRMSASETYGFHMYGNAYYVKIVNCRFTDDHDYGIYIEGNCKGLQIIGNYISAKTCGVYFKQGITTDHDSMIRGNMILRGQGATALVTGIDFAMTNRTPNVKVIHNWIAAADAIHYGSTSDPTFVEELSCIDNHVVSSAAGTGVIETAES</sequence>
<protein>
    <recommendedName>
        <fullName evidence="1">Right handed beta helix domain-containing protein</fullName>
    </recommendedName>
</protein>
<dbReference type="Gene3D" id="2.160.20.10">
    <property type="entry name" value="Single-stranded right-handed beta-helix, Pectin lyase-like"/>
    <property type="match status" value="1"/>
</dbReference>
<dbReference type="SMART" id="SM00710">
    <property type="entry name" value="PbH1"/>
    <property type="match status" value="4"/>
</dbReference>
<gene>
    <name evidence="2" type="ORF">LCGC14_0611360</name>
</gene>
<dbReference type="EMBL" id="LAZR01001013">
    <property type="protein sequence ID" value="KKN52584.1"/>
    <property type="molecule type" value="Genomic_DNA"/>
</dbReference>
<dbReference type="InterPro" id="IPR039448">
    <property type="entry name" value="Beta_helix"/>
</dbReference>
<dbReference type="InterPro" id="IPR011050">
    <property type="entry name" value="Pectin_lyase_fold/virulence"/>
</dbReference>
<dbReference type="AlphaFoldDB" id="A0A0F9RCB6"/>
<name>A0A0F9RCB6_9ZZZZ</name>
<organism evidence="2">
    <name type="scientific">marine sediment metagenome</name>
    <dbReference type="NCBI Taxonomy" id="412755"/>
    <lineage>
        <taxon>unclassified sequences</taxon>
        <taxon>metagenomes</taxon>
        <taxon>ecological metagenomes</taxon>
    </lineage>
</organism>
<comment type="caution">
    <text evidence="2">The sequence shown here is derived from an EMBL/GenBank/DDBJ whole genome shotgun (WGS) entry which is preliminary data.</text>
</comment>
<dbReference type="Pfam" id="PF13229">
    <property type="entry name" value="Beta_helix"/>
    <property type="match status" value="1"/>
</dbReference>
<dbReference type="InterPro" id="IPR012334">
    <property type="entry name" value="Pectin_lyas_fold"/>
</dbReference>
<evidence type="ECO:0000259" key="1">
    <source>
        <dbReference type="Pfam" id="PF13229"/>
    </source>
</evidence>
<reference evidence="2" key="1">
    <citation type="journal article" date="2015" name="Nature">
        <title>Complex archaea that bridge the gap between prokaryotes and eukaryotes.</title>
        <authorList>
            <person name="Spang A."/>
            <person name="Saw J.H."/>
            <person name="Jorgensen S.L."/>
            <person name="Zaremba-Niedzwiedzka K."/>
            <person name="Martijn J."/>
            <person name="Lind A.E."/>
            <person name="van Eijk R."/>
            <person name="Schleper C."/>
            <person name="Guy L."/>
            <person name="Ettema T.J."/>
        </authorList>
    </citation>
    <scope>NUCLEOTIDE SEQUENCE</scope>
</reference>
<feature type="domain" description="Right handed beta helix" evidence="1">
    <location>
        <begin position="151"/>
        <end position="302"/>
    </location>
</feature>
<dbReference type="SUPFAM" id="SSF51126">
    <property type="entry name" value="Pectin lyase-like"/>
    <property type="match status" value="1"/>
</dbReference>
<proteinExistence type="predicted"/>